<dbReference type="EMBL" id="JAUEPN010000002">
    <property type="protein sequence ID" value="KAK3299061.1"/>
    <property type="molecule type" value="Genomic_DNA"/>
</dbReference>
<feature type="compositionally biased region" description="Polar residues" evidence="1">
    <location>
        <begin position="336"/>
        <end position="347"/>
    </location>
</feature>
<keyword evidence="3" id="KW-1185">Reference proteome</keyword>
<evidence type="ECO:0000313" key="2">
    <source>
        <dbReference type="EMBL" id="KAK3299061.1"/>
    </source>
</evidence>
<feature type="compositionally biased region" description="Polar residues" evidence="1">
    <location>
        <begin position="143"/>
        <end position="152"/>
    </location>
</feature>
<comment type="caution">
    <text evidence="2">The sequence shown here is derived from an EMBL/GenBank/DDBJ whole genome shotgun (WGS) entry which is preliminary data.</text>
</comment>
<sequence>MFVRTNKQAERTSRISKSLTKSGSDLNASKSRLNKSQKEDRELEELSAFFSRKPSRREETQAEEQEFADHDARLRSIPRDIEYPFRLTRHSRCGSSHGSQQSDGSITMGESGGIPRYSSSLPAARNRDSGSITRSRASDKLDTGSTWSQPYDNHQRDVISGSCSSRRARARRSITEVPDHTLRHHSGIEPKVAAKAGKRLPEGSLDAVRGTRKDAAAQTDLSPKARNTLPCQSQRSDEFRRVVDHTRDEHRCNAVASSRENMEKASQVPIFVGEQGWLVPKVSRNAPHIEHEIECPRVEEVGILSRGVTTRLRDAGSFLYPPIQPAERLGHAEPTRPNNTYESQPRTNYADAIPESFGAENLEEFIRRIEDEAAMAPGETGDDPALRYGEVEMPDHPTPRPPMLSKAADFDATGDAIIMSNRDWFAAGSDLLTPDFIGDSASFSQTDFVRPTSLSLLESYPTAEREYPRTVWQRGNMFQFR</sequence>
<reference evidence="2" key="1">
    <citation type="journal article" date="2023" name="Mol. Phylogenet. Evol.">
        <title>Genome-scale phylogeny and comparative genomics of the fungal order Sordariales.</title>
        <authorList>
            <person name="Hensen N."/>
            <person name="Bonometti L."/>
            <person name="Westerberg I."/>
            <person name="Brannstrom I.O."/>
            <person name="Guillou S."/>
            <person name="Cros-Aarteil S."/>
            <person name="Calhoun S."/>
            <person name="Haridas S."/>
            <person name="Kuo A."/>
            <person name="Mondo S."/>
            <person name="Pangilinan J."/>
            <person name="Riley R."/>
            <person name="LaButti K."/>
            <person name="Andreopoulos B."/>
            <person name="Lipzen A."/>
            <person name="Chen C."/>
            <person name="Yan M."/>
            <person name="Daum C."/>
            <person name="Ng V."/>
            <person name="Clum A."/>
            <person name="Steindorff A."/>
            <person name="Ohm R.A."/>
            <person name="Martin F."/>
            <person name="Silar P."/>
            <person name="Natvig D.O."/>
            <person name="Lalanne C."/>
            <person name="Gautier V."/>
            <person name="Ament-Velasquez S.L."/>
            <person name="Kruys A."/>
            <person name="Hutchinson M.I."/>
            <person name="Powell A.J."/>
            <person name="Barry K."/>
            <person name="Miller A.N."/>
            <person name="Grigoriev I.V."/>
            <person name="Debuchy R."/>
            <person name="Gladieux P."/>
            <person name="Hiltunen Thoren M."/>
            <person name="Johannesson H."/>
        </authorList>
    </citation>
    <scope>NUCLEOTIDE SEQUENCE</scope>
    <source>
        <strain evidence="2">CBS 168.71</strain>
    </source>
</reference>
<dbReference type="Proteomes" id="UP001278766">
    <property type="component" value="Unassembled WGS sequence"/>
</dbReference>
<proteinExistence type="predicted"/>
<evidence type="ECO:0000256" key="1">
    <source>
        <dbReference type="SAM" id="MobiDB-lite"/>
    </source>
</evidence>
<evidence type="ECO:0000313" key="3">
    <source>
        <dbReference type="Proteomes" id="UP001278766"/>
    </source>
</evidence>
<name>A0AAE0HNU6_9PEZI</name>
<reference evidence="2" key="2">
    <citation type="submission" date="2023-06" db="EMBL/GenBank/DDBJ databases">
        <authorList>
            <consortium name="Lawrence Berkeley National Laboratory"/>
            <person name="Haridas S."/>
            <person name="Hensen N."/>
            <person name="Bonometti L."/>
            <person name="Westerberg I."/>
            <person name="Brannstrom I.O."/>
            <person name="Guillou S."/>
            <person name="Cros-Aarteil S."/>
            <person name="Calhoun S."/>
            <person name="Kuo A."/>
            <person name="Mondo S."/>
            <person name="Pangilinan J."/>
            <person name="Riley R."/>
            <person name="Labutti K."/>
            <person name="Andreopoulos B."/>
            <person name="Lipzen A."/>
            <person name="Chen C."/>
            <person name="Yanf M."/>
            <person name="Daum C."/>
            <person name="Ng V."/>
            <person name="Clum A."/>
            <person name="Steindorff A."/>
            <person name="Ohm R."/>
            <person name="Martin F."/>
            <person name="Silar P."/>
            <person name="Natvig D."/>
            <person name="Lalanne C."/>
            <person name="Gautier V."/>
            <person name="Ament-Velasquez S.L."/>
            <person name="Kruys A."/>
            <person name="Hutchinson M.I."/>
            <person name="Powell A.J."/>
            <person name="Barry K."/>
            <person name="Miller A.N."/>
            <person name="Grigoriev I.V."/>
            <person name="Debuchy R."/>
            <person name="Gladieux P."/>
            <person name="Thoren M.H."/>
            <person name="Johannesson H."/>
        </authorList>
    </citation>
    <scope>NUCLEOTIDE SEQUENCE</scope>
    <source>
        <strain evidence="2">CBS 168.71</strain>
    </source>
</reference>
<feature type="region of interest" description="Disordered" evidence="1">
    <location>
        <begin position="1"/>
        <end position="75"/>
    </location>
</feature>
<feature type="region of interest" description="Disordered" evidence="1">
    <location>
        <begin position="90"/>
        <end position="173"/>
    </location>
</feature>
<feature type="region of interest" description="Disordered" evidence="1">
    <location>
        <begin position="209"/>
        <end position="237"/>
    </location>
</feature>
<dbReference type="AlphaFoldDB" id="A0AAE0HNU6"/>
<dbReference type="GeneID" id="87845887"/>
<gene>
    <name evidence="2" type="ORF">B0H64DRAFT_89495</name>
</gene>
<dbReference type="RefSeq" id="XP_062662575.1">
    <property type="nucleotide sequence ID" value="XM_062808939.1"/>
</dbReference>
<feature type="region of interest" description="Disordered" evidence="1">
    <location>
        <begin position="328"/>
        <end position="348"/>
    </location>
</feature>
<feature type="compositionally biased region" description="Low complexity" evidence="1">
    <location>
        <begin position="94"/>
        <end position="105"/>
    </location>
</feature>
<protein>
    <submittedName>
        <fullName evidence="2">Uncharacterized protein</fullName>
    </submittedName>
</protein>
<organism evidence="2 3">
    <name type="scientific">Chaetomium fimeti</name>
    <dbReference type="NCBI Taxonomy" id="1854472"/>
    <lineage>
        <taxon>Eukaryota</taxon>
        <taxon>Fungi</taxon>
        <taxon>Dikarya</taxon>
        <taxon>Ascomycota</taxon>
        <taxon>Pezizomycotina</taxon>
        <taxon>Sordariomycetes</taxon>
        <taxon>Sordariomycetidae</taxon>
        <taxon>Sordariales</taxon>
        <taxon>Chaetomiaceae</taxon>
        <taxon>Chaetomium</taxon>
    </lineage>
</organism>
<accession>A0AAE0HNU6</accession>
<feature type="compositionally biased region" description="Polar residues" evidence="1">
    <location>
        <begin position="15"/>
        <end position="31"/>
    </location>
</feature>